<comment type="caution">
    <text evidence="2">The sequence shown here is derived from an EMBL/GenBank/DDBJ whole genome shotgun (WGS) entry which is preliminary data.</text>
</comment>
<proteinExistence type="predicted"/>
<evidence type="ECO:0000259" key="1">
    <source>
        <dbReference type="Pfam" id="PF09353"/>
    </source>
</evidence>
<sequence>MQISLSAASFSSPRGWPARAVAVPKSNSQWLSSWLPLERSASCSRAVARETSSAAAAAAAAGVALASSRCRAAKVGRRAGAPWDSFFGSSPVKVPSSTNETMEALKGSIEVAVKGGLPRVDVELPSGLRLGVENVMDPLVLSEGEVGTEQISQADRELARLFLAMFKAVNKNLTIAFRTSSLAAAAKEKWGAKVGNARIVSLGKGSSSKSSFAAGSSVSGDSLARSLQATADTKTGAGFLVVVAPRKEHLKLVADLSNEVGSKTCIFLLNARLRGRSKPDALRDDLAEQYNAVFHARLVGSRGEGLVYRALQDGSSPWVVARRELPKTVATELWQSIEEPSSDRLQTEFPS</sequence>
<dbReference type="AlphaFoldDB" id="A0A813JIB5"/>
<protein>
    <recommendedName>
        <fullName evidence="1">DUF1995 domain-containing protein</fullName>
    </recommendedName>
</protein>
<dbReference type="Proteomes" id="UP000626109">
    <property type="component" value="Unassembled WGS sequence"/>
</dbReference>
<name>A0A813JIB5_POLGL</name>
<dbReference type="EMBL" id="CAJNNW010026072">
    <property type="protein sequence ID" value="CAE8682441.1"/>
    <property type="molecule type" value="Genomic_DNA"/>
</dbReference>
<accession>A0A813JIB5</accession>
<evidence type="ECO:0000313" key="2">
    <source>
        <dbReference type="EMBL" id="CAE8682441.1"/>
    </source>
</evidence>
<organism evidence="2 3">
    <name type="scientific">Polarella glacialis</name>
    <name type="common">Dinoflagellate</name>
    <dbReference type="NCBI Taxonomy" id="89957"/>
    <lineage>
        <taxon>Eukaryota</taxon>
        <taxon>Sar</taxon>
        <taxon>Alveolata</taxon>
        <taxon>Dinophyceae</taxon>
        <taxon>Suessiales</taxon>
        <taxon>Suessiaceae</taxon>
        <taxon>Polarella</taxon>
    </lineage>
</organism>
<reference evidence="2" key="1">
    <citation type="submission" date="2021-02" db="EMBL/GenBank/DDBJ databases">
        <authorList>
            <person name="Dougan E. K."/>
            <person name="Rhodes N."/>
            <person name="Thang M."/>
            <person name="Chan C."/>
        </authorList>
    </citation>
    <scope>NUCLEOTIDE SEQUENCE</scope>
</reference>
<gene>
    <name evidence="2" type="ORF">PGLA2088_LOCUS22941</name>
</gene>
<dbReference type="InterPro" id="IPR018962">
    <property type="entry name" value="DUF1995"/>
</dbReference>
<dbReference type="Pfam" id="PF09353">
    <property type="entry name" value="DUF1995"/>
    <property type="match status" value="1"/>
</dbReference>
<feature type="domain" description="DUF1995" evidence="1">
    <location>
        <begin position="95"/>
        <end position="345"/>
    </location>
</feature>
<evidence type="ECO:0000313" key="3">
    <source>
        <dbReference type="Proteomes" id="UP000626109"/>
    </source>
</evidence>